<dbReference type="AlphaFoldDB" id="A0A2N6QR22"/>
<reference evidence="2 3" key="1">
    <citation type="submission" date="2017-09" db="EMBL/GenBank/DDBJ databases">
        <title>Bacterial strain isolated from the female urinary microbiota.</title>
        <authorList>
            <person name="Thomas-White K."/>
            <person name="Kumar N."/>
            <person name="Forster S."/>
            <person name="Putonti C."/>
            <person name="Lawley T."/>
            <person name="Wolfe A.J."/>
        </authorList>
    </citation>
    <scope>NUCLEOTIDE SEQUENCE [LARGE SCALE GENOMIC DNA]</scope>
    <source>
        <strain evidence="2 3">UMB0536</strain>
    </source>
</reference>
<organism evidence="2 3">
    <name type="scientific">Hoylesella buccalis</name>
    <dbReference type="NCBI Taxonomy" id="28127"/>
    <lineage>
        <taxon>Bacteria</taxon>
        <taxon>Pseudomonadati</taxon>
        <taxon>Bacteroidota</taxon>
        <taxon>Bacteroidia</taxon>
        <taxon>Bacteroidales</taxon>
        <taxon>Prevotellaceae</taxon>
        <taxon>Hoylesella</taxon>
    </lineage>
</organism>
<comment type="caution">
    <text evidence="2">The sequence shown here is derived from an EMBL/GenBank/DDBJ whole genome shotgun (WGS) entry which is preliminary data.</text>
</comment>
<gene>
    <name evidence="2" type="ORF">CJ231_05975</name>
</gene>
<dbReference type="EMBL" id="PNGJ01000004">
    <property type="protein sequence ID" value="PMC24266.1"/>
    <property type="molecule type" value="Genomic_DNA"/>
</dbReference>
<evidence type="ECO:0000256" key="1">
    <source>
        <dbReference type="SAM" id="MobiDB-lite"/>
    </source>
</evidence>
<evidence type="ECO:0000313" key="3">
    <source>
        <dbReference type="Proteomes" id="UP000235564"/>
    </source>
</evidence>
<accession>A0A2N6QR22</accession>
<dbReference type="Proteomes" id="UP000235564">
    <property type="component" value="Unassembled WGS sequence"/>
</dbReference>
<evidence type="ECO:0000313" key="2">
    <source>
        <dbReference type="EMBL" id="PMC24266.1"/>
    </source>
</evidence>
<name>A0A2N6QR22_9BACT</name>
<feature type="region of interest" description="Disordered" evidence="1">
    <location>
        <begin position="33"/>
        <end position="56"/>
    </location>
</feature>
<protein>
    <submittedName>
        <fullName evidence="2">Uncharacterized protein</fullName>
    </submittedName>
</protein>
<sequence length="79" mass="8374">MDMTFAFRIGGMGSGERVQRAAVLGERRAGNEWSGQRWSGSEERGTIGAGSGDGRMGSWERVERAAVMGERGAGIVGRA</sequence>
<proteinExistence type="predicted"/>